<reference evidence="2 3" key="1">
    <citation type="submission" date="2019-09" db="EMBL/GenBank/DDBJ databases">
        <authorList>
            <person name="Park J.-S."/>
            <person name="Choi H.-J."/>
        </authorList>
    </citation>
    <scope>NUCLEOTIDE SEQUENCE [LARGE SCALE GENOMIC DNA]</scope>
    <source>
        <strain evidence="2 3">176SS1-4</strain>
    </source>
</reference>
<evidence type="ECO:0000313" key="2">
    <source>
        <dbReference type="EMBL" id="KAA9008188.1"/>
    </source>
</evidence>
<dbReference type="RefSeq" id="WP_150445471.1">
    <property type="nucleotide sequence ID" value="NZ_VYQE01000003.1"/>
</dbReference>
<sequence length="133" mass="14714">MIRTTAFALALLAFAGPAAAQNEAIEDVISRQLQAFNDRDVEEAFTFASPMIQGMFGNPDRFGMMVEQGYPMVWTNNSARFGELAERRGALYQKVILQDADGVVHVLEYRMIQTEDGWEIDGVSILPAPDLGV</sequence>
<evidence type="ECO:0000313" key="3">
    <source>
        <dbReference type="Proteomes" id="UP000326554"/>
    </source>
</evidence>
<gene>
    <name evidence="2" type="ORF">F3S47_11865</name>
</gene>
<organism evidence="2 3">
    <name type="scientific">Histidinibacterium aquaticum</name>
    <dbReference type="NCBI Taxonomy" id="2613962"/>
    <lineage>
        <taxon>Bacteria</taxon>
        <taxon>Pseudomonadati</taxon>
        <taxon>Pseudomonadota</taxon>
        <taxon>Alphaproteobacteria</taxon>
        <taxon>Rhodobacterales</taxon>
        <taxon>Paracoccaceae</taxon>
        <taxon>Histidinibacterium</taxon>
    </lineage>
</organism>
<keyword evidence="3" id="KW-1185">Reference proteome</keyword>
<dbReference type="InterPro" id="IPR032347">
    <property type="entry name" value="DUF4864"/>
</dbReference>
<protein>
    <submittedName>
        <fullName evidence="2">DUF4864 domain-containing protein</fullName>
    </submittedName>
</protein>
<feature type="chain" id="PRO_5023877432" evidence="1">
    <location>
        <begin position="21"/>
        <end position="133"/>
    </location>
</feature>
<dbReference type="Pfam" id="PF16156">
    <property type="entry name" value="DUF4864"/>
    <property type="match status" value="1"/>
</dbReference>
<accession>A0A5J5GKN2</accession>
<dbReference type="Proteomes" id="UP000326554">
    <property type="component" value="Unassembled WGS sequence"/>
</dbReference>
<comment type="caution">
    <text evidence="2">The sequence shown here is derived from an EMBL/GenBank/DDBJ whole genome shotgun (WGS) entry which is preliminary data.</text>
</comment>
<dbReference type="AlphaFoldDB" id="A0A5J5GKN2"/>
<keyword evidence="1" id="KW-0732">Signal</keyword>
<feature type="signal peptide" evidence="1">
    <location>
        <begin position="1"/>
        <end position="20"/>
    </location>
</feature>
<name>A0A5J5GKN2_9RHOB</name>
<dbReference type="EMBL" id="VYQE01000003">
    <property type="protein sequence ID" value="KAA9008188.1"/>
    <property type="molecule type" value="Genomic_DNA"/>
</dbReference>
<evidence type="ECO:0000256" key="1">
    <source>
        <dbReference type="SAM" id="SignalP"/>
    </source>
</evidence>
<proteinExistence type="predicted"/>